<reference evidence="1" key="1">
    <citation type="submission" date="2020-04" db="EMBL/GenBank/DDBJ databases">
        <authorList>
            <person name="Neveu A P."/>
        </authorList>
    </citation>
    <scope>NUCLEOTIDE SEQUENCE</scope>
    <source>
        <tissue evidence="1">Whole embryo</tissue>
    </source>
</reference>
<proteinExistence type="evidence at transcript level"/>
<organism evidence="1">
    <name type="scientific">Phallusia mammillata</name>
    <dbReference type="NCBI Taxonomy" id="59560"/>
    <lineage>
        <taxon>Eukaryota</taxon>
        <taxon>Metazoa</taxon>
        <taxon>Chordata</taxon>
        <taxon>Tunicata</taxon>
        <taxon>Ascidiacea</taxon>
        <taxon>Phlebobranchia</taxon>
        <taxon>Ascidiidae</taxon>
        <taxon>Phallusia</taxon>
    </lineage>
</organism>
<gene>
    <name evidence="1" type="primary">LOC100177587</name>
</gene>
<protein>
    <submittedName>
        <fullName evidence="1">Uncharacterized protein LOC100177587</fullName>
    </submittedName>
</protein>
<dbReference type="EMBL" id="LR786534">
    <property type="protein sequence ID" value="CAB3261907.1"/>
    <property type="molecule type" value="mRNA"/>
</dbReference>
<dbReference type="AlphaFoldDB" id="A0A6F9DHF4"/>
<sequence length="188" mass="21064">MVDVDTQDILGDIRSATQSGERNRLFYLHVATPGGAPKAFHNQVIIPFLKIRGWQKVSYRNTGFRALYFLHDKDGSIDLENDMSTTFKCVRCKGVDNNNNFQIPAKKSRRSKTSVEATDVIVKTSCSNCASLSPTHRACQDRNDLKVNVENYKKASGGTFQVHIILSQPVDYEEDFLEFASQPGAVED</sequence>
<accession>A0A6F9DHF4</accession>
<name>A0A6F9DHF4_9ASCI</name>
<evidence type="ECO:0000313" key="1">
    <source>
        <dbReference type="EMBL" id="CAB3261907.1"/>
    </source>
</evidence>